<dbReference type="EMBL" id="BART01037158">
    <property type="protein sequence ID" value="GAH05809.1"/>
    <property type="molecule type" value="Genomic_DNA"/>
</dbReference>
<reference evidence="2" key="1">
    <citation type="journal article" date="2014" name="Front. Microbiol.">
        <title>High frequency of phylogenetically diverse reductive dehalogenase-homologous genes in deep subseafloor sedimentary metagenomes.</title>
        <authorList>
            <person name="Kawai M."/>
            <person name="Futagami T."/>
            <person name="Toyoda A."/>
            <person name="Takaki Y."/>
            <person name="Nishi S."/>
            <person name="Hori S."/>
            <person name="Arai W."/>
            <person name="Tsubouchi T."/>
            <person name="Morono Y."/>
            <person name="Uchiyama I."/>
            <person name="Ito T."/>
            <person name="Fujiyama A."/>
            <person name="Inagaki F."/>
            <person name="Takami H."/>
        </authorList>
    </citation>
    <scope>NUCLEOTIDE SEQUENCE</scope>
    <source>
        <strain evidence="2">Expedition CK06-06</strain>
    </source>
</reference>
<feature type="domain" description="MOSC" evidence="1">
    <location>
        <begin position="1"/>
        <end position="54"/>
    </location>
</feature>
<comment type="caution">
    <text evidence="2">The sequence shown here is derived from an EMBL/GenBank/DDBJ whole genome shotgun (WGS) entry which is preliminary data.</text>
</comment>
<gene>
    <name evidence="2" type="ORF">S01H4_62311</name>
</gene>
<accession>X1DLB3</accession>
<dbReference type="PROSITE" id="PS51340">
    <property type="entry name" value="MOSC"/>
    <property type="match status" value="1"/>
</dbReference>
<dbReference type="GO" id="GO:0030151">
    <property type="term" value="F:molybdenum ion binding"/>
    <property type="evidence" value="ECO:0007669"/>
    <property type="project" value="InterPro"/>
</dbReference>
<feature type="non-terminal residue" evidence="2">
    <location>
        <position position="1"/>
    </location>
</feature>
<name>X1DLB3_9ZZZZ</name>
<dbReference type="SUPFAM" id="SSF50800">
    <property type="entry name" value="PK beta-barrel domain-like"/>
    <property type="match status" value="1"/>
</dbReference>
<evidence type="ECO:0000259" key="1">
    <source>
        <dbReference type="PROSITE" id="PS51340"/>
    </source>
</evidence>
<dbReference type="InterPro" id="IPR011037">
    <property type="entry name" value="Pyrv_Knase-like_insert_dom_sf"/>
</dbReference>
<dbReference type="AlphaFoldDB" id="X1DLB3"/>
<dbReference type="GO" id="GO:0030170">
    <property type="term" value="F:pyridoxal phosphate binding"/>
    <property type="evidence" value="ECO:0007669"/>
    <property type="project" value="InterPro"/>
</dbReference>
<dbReference type="GO" id="GO:0003824">
    <property type="term" value="F:catalytic activity"/>
    <property type="evidence" value="ECO:0007669"/>
    <property type="project" value="InterPro"/>
</dbReference>
<sequence>GKDIELEITQIGKQCHSECEIFKQVGDCIMPQEGIFAKVIKPGKINVGDAIEVLND</sequence>
<dbReference type="Gene3D" id="2.40.33.20">
    <property type="entry name" value="PK beta-barrel domain-like"/>
    <property type="match status" value="1"/>
</dbReference>
<dbReference type="InterPro" id="IPR005302">
    <property type="entry name" value="MoCF_Sase_C"/>
</dbReference>
<proteinExistence type="predicted"/>
<evidence type="ECO:0000313" key="2">
    <source>
        <dbReference type="EMBL" id="GAH05809.1"/>
    </source>
</evidence>
<protein>
    <recommendedName>
        <fullName evidence="1">MOSC domain-containing protein</fullName>
    </recommendedName>
</protein>
<organism evidence="2">
    <name type="scientific">marine sediment metagenome</name>
    <dbReference type="NCBI Taxonomy" id="412755"/>
    <lineage>
        <taxon>unclassified sequences</taxon>
        <taxon>metagenomes</taxon>
        <taxon>ecological metagenomes</taxon>
    </lineage>
</organism>